<evidence type="ECO:0008006" key="4">
    <source>
        <dbReference type="Google" id="ProtNLM"/>
    </source>
</evidence>
<reference evidence="3" key="1">
    <citation type="journal article" date="2019" name="Int. J. Syst. Evol. Microbiol.">
        <title>The Global Catalogue of Microorganisms (GCM) 10K type strain sequencing project: providing services to taxonomists for standard genome sequencing and annotation.</title>
        <authorList>
            <consortium name="The Broad Institute Genomics Platform"/>
            <consortium name="The Broad Institute Genome Sequencing Center for Infectious Disease"/>
            <person name="Wu L."/>
            <person name="Ma J."/>
        </authorList>
    </citation>
    <scope>NUCLEOTIDE SEQUENCE [LARGE SCALE GENOMIC DNA]</scope>
    <source>
        <strain evidence="3">TBRC 4489</strain>
    </source>
</reference>
<keyword evidence="1" id="KW-0812">Transmembrane</keyword>
<accession>A0ABV8I7F6</accession>
<feature type="transmembrane region" description="Helical" evidence="1">
    <location>
        <begin position="137"/>
        <end position="157"/>
    </location>
</feature>
<evidence type="ECO:0000313" key="3">
    <source>
        <dbReference type="Proteomes" id="UP001595850"/>
    </source>
</evidence>
<keyword evidence="1" id="KW-1133">Transmembrane helix</keyword>
<sequence length="185" mass="18737">MGRHARDFAVTVLALAVLAVAAGALWSYLAPRPPYVVTERGPVLADSSTQALIAADGWFAVVTGGFGLLCGAAGYLLSRRGRPLAVVLGLAAGGLLAGYLTTVVGAALNLGAVNVAASGRDVQAVAGPLELTAQGVLVAWPMLAAGVFTALEGVAAYQDSPLRRPFGGRGPYGQISSYDISGEDR</sequence>
<feature type="transmembrane region" description="Helical" evidence="1">
    <location>
        <begin position="51"/>
        <end position="77"/>
    </location>
</feature>
<dbReference type="Proteomes" id="UP001595850">
    <property type="component" value="Unassembled WGS sequence"/>
</dbReference>
<name>A0ABV8I7F6_9ACTN</name>
<keyword evidence="1" id="KW-0472">Membrane</keyword>
<dbReference type="RefSeq" id="WP_377288591.1">
    <property type="nucleotide sequence ID" value="NZ_JBHSBM010000017.1"/>
</dbReference>
<keyword evidence="3" id="KW-1185">Reference proteome</keyword>
<comment type="caution">
    <text evidence="2">The sequence shown here is derived from an EMBL/GenBank/DDBJ whole genome shotgun (WGS) entry which is preliminary data.</text>
</comment>
<dbReference type="EMBL" id="JBHSBM010000017">
    <property type="protein sequence ID" value="MFC4059914.1"/>
    <property type="molecule type" value="Genomic_DNA"/>
</dbReference>
<organism evidence="2 3">
    <name type="scientific">Planomonospora corallina</name>
    <dbReference type="NCBI Taxonomy" id="1806052"/>
    <lineage>
        <taxon>Bacteria</taxon>
        <taxon>Bacillati</taxon>
        <taxon>Actinomycetota</taxon>
        <taxon>Actinomycetes</taxon>
        <taxon>Streptosporangiales</taxon>
        <taxon>Streptosporangiaceae</taxon>
        <taxon>Planomonospora</taxon>
    </lineage>
</organism>
<evidence type="ECO:0000256" key="1">
    <source>
        <dbReference type="SAM" id="Phobius"/>
    </source>
</evidence>
<proteinExistence type="predicted"/>
<gene>
    <name evidence="2" type="ORF">ACFOWE_16535</name>
</gene>
<protein>
    <recommendedName>
        <fullName evidence="4">ABC transporter permease</fullName>
    </recommendedName>
</protein>
<evidence type="ECO:0000313" key="2">
    <source>
        <dbReference type="EMBL" id="MFC4059914.1"/>
    </source>
</evidence>
<feature type="transmembrane region" description="Helical" evidence="1">
    <location>
        <begin position="84"/>
        <end position="117"/>
    </location>
</feature>